<evidence type="ECO:0000313" key="4">
    <source>
        <dbReference type="EMBL" id="RKP13849.1"/>
    </source>
</evidence>
<evidence type="ECO:0000313" key="5">
    <source>
        <dbReference type="Proteomes" id="UP000267251"/>
    </source>
</evidence>
<dbReference type="AlphaFoldDB" id="A0A4V1IYA2"/>
<dbReference type="GO" id="GO:0042597">
    <property type="term" value="C:periplasmic space"/>
    <property type="evidence" value="ECO:0007669"/>
    <property type="project" value="InterPro"/>
</dbReference>
<dbReference type="GO" id="GO:0016829">
    <property type="term" value="F:lyase activity"/>
    <property type="evidence" value="ECO:0007669"/>
    <property type="project" value="UniProtKB-KW"/>
</dbReference>
<name>A0A4V1IYA2_9FUNG</name>
<dbReference type="OrthoDB" id="63533at2759"/>
<proteinExistence type="predicted"/>
<accession>A0A4V1IYA2</accession>
<dbReference type="SUPFAM" id="SSF48230">
    <property type="entry name" value="Chondroitin AC/alginate lyase"/>
    <property type="match status" value="1"/>
</dbReference>
<keyword evidence="5" id="KW-1185">Reference proteome</keyword>
<organism evidence="4 5">
    <name type="scientific">Piptocephalis cylindrospora</name>
    <dbReference type="NCBI Taxonomy" id="1907219"/>
    <lineage>
        <taxon>Eukaryota</taxon>
        <taxon>Fungi</taxon>
        <taxon>Fungi incertae sedis</taxon>
        <taxon>Zoopagomycota</taxon>
        <taxon>Zoopagomycotina</taxon>
        <taxon>Zoopagomycetes</taxon>
        <taxon>Zoopagales</taxon>
        <taxon>Piptocephalidaceae</taxon>
        <taxon>Piptocephalis</taxon>
    </lineage>
</organism>
<evidence type="ECO:0000259" key="3">
    <source>
        <dbReference type="Pfam" id="PF05426"/>
    </source>
</evidence>
<dbReference type="Gene3D" id="1.50.10.100">
    <property type="entry name" value="Chondroitin AC/alginate lyase"/>
    <property type="match status" value="1"/>
</dbReference>
<evidence type="ECO:0000256" key="2">
    <source>
        <dbReference type="ARBA" id="ARBA00023239"/>
    </source>
</evidence>
<feature type="domain" description="Alginate lyase" evidence="3">
    <location>
        <begin position="70"/>
        <end position="351"/>
    </location>
</feature>
<dbReference type="InterPro" id="IPR008929">
    <property type="entry name" value="Chondroitin_lyas"/>
</dbReference>
<reference evidence="5" key="1">
    <citation type="journal article" date="2018" name="Nat. Microbiol.">
        <title>Leveraging single-cell genomics to expand the fungal tree of life.</title>
        <authorList>
            <person name="Ahrendt S.R."/>
            <person name="Quandt C.A."/>
            <person name="Ciobanu D."/>
            <person name="Clum A."/>
            <person name="Salamov A."/>
            <person name="Andreopoulos B."/>
            <person name="Cheng J.F."/>
            <person name="Woyke T."/>
            <person name="Pelin A."/>
            <person name="Henrissat B."/>
            <person name="Reynolds N.K."/>
            <person name="Benny G.L."/>
            <person name="Smith M.E."/>
            <person name="James T.Y."/>
            <person name="Grigoriev I.V."/>
        </authorList>
    </citation>
    <scope>NUCLEOTIDE SEQUENCE [LARGE SCALE GENOMIC DNA]</scope>
</reference>
<keyword evidence="2 4" id="KW-0456">Lyase</keyword>
<evidence type="ECO:0000256" key="1">
    <source>
        <dbReference type="ARBA" id="ARBA00022729"/>
    </source>
</evidence>
<dbReference type="Proteomes" id="UP000267251">
    <property type="component" value="Unassembled WGS sequence"/>
</dbReference>
<protein>
    <submittedName>
        <fullName evidence="4">Alginate lyase-domain-containing protein</fullName>
    </submittedName>
</protein>
<keyword evidence="1" id="KW-0732">Signal</keyword>
<dbReference type="Pfam" id="PF05426">
    <property type="entry name" value="Alginate_lyase"/>
    <property type="match status" value="1"/>
</dbReference>
<gene>
    <name evidence="4" type="ORF">BJ684DRAFT_9489</name>
</gene>
<dbReference type="InterPro" id="IPR008397">
    <property type="entry name" value="Alginate_lyase_dom"/>
</dbReference>
<dbReference type="EMBL" id="KZ987932">
    <property type="protein sequence ID" value="RKP13849.1"/>
    <property type="molecule type" value="Genomic_DNA"/>
</dbReference>
<sequence length="409" mass="46890">MHDTQGNSKPISSTRPNYHSPFPYTLPWQHQNNESLKAKSCSNILLQYPEASEILTRFHRRAHAAPILTITDASITPPSGDKRDFMSYAPYWWPNSTDPHGQWVQRDGLINPDTAQLTQQADLTAAINIMRIEALAELFLGPSTYGMNHVVHQLRAWFINPATRMNPNAMYGQIVRNENPSTWIGRYEAILSVRQLAFVPSLVELARTHSALWRDQQEDVVMTQWAQDYLAWLLDPPFKAGTNTNKNNHRTYWTCQVVEYQRLLGKHADAATTLTTFSEVYLPLQIDPNGRQSLETHRTRPIHYALFNLDALVYLASFAEQVRPDTDKPYGDLWDAQNHAIKKALDLLIHHHAPKDIEPQDVDTFHRLVQVISCKYGDRDGVYSRFLKGIGPYQKAPYQLSPLFSVHRI</sequence>